<dbReference type="SUPFAM" id="SSF51735">
    <property type="entry name" value="NAD(P)-binding Rossmann-fold domains"/>
    <property type="match status" value="1"/>
</dbReference>
<reference evidence="10" key="1">
    <citation type="submission" date="2018-07" db="EMBL/GenBank/DDBJ databases">
        <authorList>
            <person name="Batra D."/>
            <person name="Gulvik C.A."/>
        </authorList>
    </citation>
    <scope>NUCLEOTIDE SEQUENCE</scope>
    <source>
        <strain evidence="10">DSM 106435</strain>
    </source>
</reference>
<evidence type="ECO:0000259" key="9">
    <source>
        <dbReference type="Pfam" id="PF08240"/>
    </source>
</evidence>
<organism evidence="10 11">
    <name type="scientific">Peterkaempfera bronchialis</name>
    <dbReference type="NCBI Taxonomy" id="2126346"/>
    <lineage>
        <taxon>Bacteria</taxon>
        <taxon>Bacillati</taxon>
        <taxon>Actinomycetota</taxon>
        <taxon>Actinomycetes</taxon>
        <taxon>Kitasatosporales</taxon>
        <taxon>Streptomycetaceae</taxon>
        <taxon>Peterkaempfera</taxon>
    </lineage>
</organism>
<reference evidence="10" key="2">
    <citation type="journal article" date="2019" name="Int. J. Syst. Evol. Microbiol.">
        <title>Streptacidiphilus bronchialis sp. nov., a ciprofloxacin-resistant bacterium from a human clinical specimen; reclassification of Streptomyces griseoplanus as Streptacidiphilus griseoplanus comb. nov. and emended description of the genus Streptacidiphilus.</title>
        <authorList>
            <person name="Nouioui I."/>
            <person name="Klenk H.P."/>
            <person name="Igual J.M."/>
            <person name="Gulvik C.A."/>
            <person name="Lasker B.A."/>
            <person name="McQuiston J.R."/>
        </authorList>
    </citation>
    <scope>NUCLEOTIDE SEQUENCE</scope>
    <source>
        <strain evidence="10">DSM 106435</strain>
    </source>
</reference>
<dbReference type="InterPro" id="IPR036291">
    <property type="entry name" value="NAD(P)-bd_dom_sf"/>
</dbReference>
<dbReference type="GO" id="GO:0008270">
    <property type="term" value="F:zinc ion binding"/>
    <property type="evidence" value="ECO:0007669"/>
    <property type="project" value="InterPro"/>
</dbReference>
<dbReference type="Pfam" id="PF00107">
    <property type="entry name" value="ADH_zinc_N"/>
    <property type="match status" value="1"/>
</dbReference>
<dbReference type="NCBIfam" id="TIGR02819">
    <property type="entry name" value="fdhA_non_GSH"/>
    <property type="match status" value="1"/>
</dbReference>
<evidence type="ECO:0000256" key="3">
    <source>
        <dbReference type="ARBA" id="ARBA00022723"/>
    </source>
</evidence>
<keyword evidence="4 7" id="KW-0862">Zinc</keyword>
<proteinExistence type="inferred from homology"/>
<dbReference type="Gene3D" id="3.40.50.720">
    <property type="entry name" value="NAD(P)-binding Rossmann-like Domain"/>
    <property type="match status" value="1"/>
</dbReference>
<keyword evidence="5 10" id="KW-0560">Oxidoreductase</keyword>
<comment type="cofactor">
    <cofactor evidence="1 7">
        <name>Zn(2+)</name>
        <dbReference type="ChEBI" id="CHEBI:29105"/>
    </cofactor>
</comment>
<dbReference type="InterPro" id="IPR013149">
    <property type="entry name" value="ADH-like_C"/>
</dbReference>
<dbReference type="EMBL" id="CP031264">
    <property type="protein sequence ID" value="AXI80522.1"/>
    <property type="molecule type" value="Genomic_DNA"/>
</dbReference>
<dbReference type="KEGG" id="stri:C7M71_027165"/>
<evidence type="ECO:0000256" key="1">
    <source>
        <dbReference type="ARBA" id="ARBA00001947"/>
    </source>
</evidence>
<dbReference type="SUPFAM" id="SSF50129">
    <property type="entry name" value="GroES-like"/>
    <property type="match status" value="1"/>
</dbReference>
<evidence type="ECO:0000256" key="6">
    <source>
        <dbReference type="ARBA" id="ARBA00023027"/>
    </source>
</evidence>
<dbReference type="InterPro" id="IPR002328">
    <property type="entry name" value="ADH_Zn_CS"/>
</dbReference>
<evidence type="ECO:0000256" key="5">
    <source>
        <dbReference type="ARBA" id="ARBA00023002"/>
    </source>
</evidence>
<accession>A0A345T3G7</accession>
<evidence type="ECO:0000256" key="7">
    <source>
        <dbReference type="RuleBase" id="RU361277"/>
    </source>
</evidence>
<dbReference type="GO" id="GO:0018467">
    <property type="term" value="F:formaldehyde dehydrogenase (NAD+) activity"/>
    <property type="evidence" value="ECO:0007669"/>
    <property type="project" value="UniProtKB-EC"/>
</dbReference>
<name>A0A345T3G7_9ACTN</name>
<keyword evidence="6" id="KW-0520">NAD</keyword>
<dbReference type="RefSeq" id="WP_111490033.1">
    <property type="nucleotide sequence ID" value="NZ_CP031264.1"/>
</dbReference>
<dbReference type="AlphaFoldDB" id="A0A345T3G7"/>
<evidence type="ECO:0000313" key="10">
    <source>
        <dbReference type="EMBL" id="AXI80522.1"/>
    </source>
</evidence>
<dbReference type="EC" id="1.2.1.46" evidence="10"/>
<dbReference type="Pfam" id="PF08240">
    <property type="entry name" value="ADH_N"/>
    <property type="match status" value="1"/>
</dbReference>
<feature type="domain" description="Alcohol dehydrogenase-like C-terminal" evidence="8">
    <location>
        <begin position="206"/>
        <end position="272"/>
    </location>
</feature>
<comment type="similarity">
    <text evidence="2 7">Belongs to the zinc-containing alcohol dehydrogenase family.</text>
</comment>
<sequence length="409" mass="42551">MPGNKAVVYKEPGRVEVESIDYPGFVLKDGPGVNPDNVGRECHHGVIVKCVATNICGSDQHMVRGRTTAPAGLVLGHEITGEVVETGRDVEFVKVGDLVSVPFNIACGRCRNCKEGKTGICLNVNPDRPGSAYGYVDMGGWVGGQAQYVMVPYADWNLLVFPDRDQALAKIRDLTMLSDIFPTGFHGCVTAGVGVGSTVYVAGAGPVGLAAAAGAQLLGAAVVIVGDLNVERLAQARSFGCETVDVSQGDPRDQIEQLLGVPEVDCAVDAVGFEAHGQGSDSGTERPATVLNTVMDVTAAGGAVGIPGLYVTGDPGASDEAAKVGSLSIRIGLGWAKSLSFATGQCPVMRYHRQLMQAILHDRVQIAKAVNATPIPLDEAPRGYREFDAGAARKYVLDPHGVVSGSAAA</sequence>
<dbReference type="PROSITE" id="PS00059">
    <property type="entry name" value="ADH_ZINC"/>
    <property type="match status" value="1"/>
</dbReference>
<dbReference type="CDD" id="cd08282">
    <property type="entry name" value="PFDH_like"/>
    <property type="match status" value="1"/>
</dbReference>
<keyword evidence="3 7" id="KW-0479">Metal-binding</keyword>
<dbReference type="InterPro" id="IPR011032">
    <property type="entry name" value="GroES-like_sf"/>
</dbReference>
<dbReference type="InterPro" id="IPR014184">
    <property type="entry name" value="HCHO_DH_non_GSH"/>
</dbReference>
<dbReference type="Proteomes" id="UP000249340">
    <property type="component" value="Chromosome"/>
</dbReference>
<feature type="domain" description="Alcohol dehydrogenase-like N-terminal" evidence="9">
    <location>
        <begin position="45"/>
        <end position="154"/>
    </location>
</feature>
<evidence type="ECO:0000259" key="8">
    <source>
        <dbReference type="Pfam" id="PF00107"/>
    </source>
</evidence>
<keyword evidence="11" id="KW-1185">Reference proteome</keyword>
<gene>
    <name evidence="10" type="primary">fdhA</name>
    <name evidence="10" type="ORF">C7M71_027165</name>
</gene>
<evidence type="ECO:0000256" key="4">
    <source>
        <dbReference type="ARBA" id="ARBA00022833"/>
    </source>
</evidence>
<dbReference type="Gene3D" id="3.90.180.10">
    <property type="entry name" value="Medium-chain alcohol dehydrogenases, catalytic domain"/>
    <property type="match status" value="1"/>
</dbReference>
<dbReference type="PANTHER" id="PTHR42813:SF3">
    <property type="entry name" value="GLUTATHIONE-INDEPENDENT FORMALDEHYDE DEHYDROGENASE"/>
    <property type="match status" value="1"/>
</dbReference>
<dbReference type="PANTHER" id="PTHR42813">
    <property type="entry name" value="ZINC-TYPE ALCOHOL DEHYDROGENASE-LIKE"/>
    <property type="match status" value="1"/>
</dbReference>
<protein>
    <submittedName>
        <fullName evidence="10">Formaldehyde dehydrogenase, glutathione-independent</fullName>
        <ecNumber evidence="10">1.2.1.46</ecNumber>
    </submittedName>
</protein>
<dbReference type="OrthoDB" id="241504at2"/>
<dbReference type="InterPro" id="IPR013154">
    <property type="entry name" value="ADH-like_N"/>
</dbReference>
<evidence type="ECO:0000313" key="11">
    <source>
        <dbReference type="Proteomes" id="UP000249340"/>
    </source>
</evidence>
<evidence type="ECO:0000256" key="2">
    <source>
        <dbReference type="ARBA" id="ARBA00008072"/>
    </source>
</evidence>